<proteinExistence type="predicted"/>
<evidence type="ECO:0000256" key="1">
    <source>
        <dbReference type="PROSITE-ProRule" id="PRU00042"/>
    </source>
</evidence>
<dbReference type="SMART" id="SM00355">
    <property type="entry name" value="ZnF_C2H2"/>
    <property type="match status" value="2"/>
</dbReference>
<dbReference type="Proteomes" id="UP000494165">
    <property type="component" value="Unassembled WGS sequence"/>
</dbReference>
<name>A0A8S1DPU7_9INSE</name>
<keyword evidence="4" id="KW-1185">Reference proteome</keyword>
<organism evidence="3 4">
    <name type="scientific">Cloeon dipterum</name>
    <dbReference type="NCBI Taxonomy" id="197152"/>
    <lineage>
        <taxon>Eukaryota</taxon>
        <taxon>Metazoa</taxon>
        <taxon>Ecdysozoa</taxon>
        <taxon>Arthropoda</taxon>
        <taxon>Hexapoda</taxon>
        <taxon>Insecta</taxon>
        <taxon>Pterygota</taxon>
        <taxon>Palaeoptera</taxon>
        <taxon>Ephemeroptera</taxon>
        <taxon>Pisciforma</taxon>
        <taxon>Baetidae</taxon>
        <taxon>Cloeon</taxon>
    </lineage>
</organism>
<dbReference type="EMBL" id="CADEPI010000335">
    <property type="protein sequence ID" value="CAB3384085.1"/>
    <property type="molecule type" value="Genomic_DNA"/>
</dbReference>
<dbReference type="GO" id="GO:0008270">
    <property type="term" value="F:zinc ion binding"/>
    <property type="evidence" value="ECO:0007669"/>
    <property type="project" value="UniProtKB-KW"/>
</dbReference>
<dbReference type="PROSITE" id="PS00028">
    <property type="entry name" value="ZINC_FINGER_C2H2_1"/>
    <property type="match status" value="2"/>
</dbReference>
<sequence length="95" mass="10944">MQCVLDSWSVDATNFLSLAAATEFNLGMEESEPHRCPLCGKRLFRPLLLAHHLRNVHDVADAKIASCRRCRVFFRSHRAKRRHQLRVHACRPPSP</sequence>
<dbReference type="SUPFAM" id="SSF57667">
    <property type="entry name" value="beta-beta-alpha zinc fingers"/>
    <property type="match status" value="1"/>
</dbReference>
<gene>
    <name evidence="3" type="ORF">CLODIP_2_CD02772</name>
</gene>
<protein>
    <recommendedName>
        <fullName evidence="2">C2H2-type domain-containing protein</fullName>
    </recommendedName>
</protein>
<keyword evidence="1" id="KW-0863">Zinc-finger</keyword>
<keyword evidence="1" id="KW-0479">Metal-binding</keyword>
<dbReference type="Gene3D" id="3.30.160.60">
    <property type="entry name" value="Classic Zinc Finger"/>
    <property type="match status" value="1"/>
</dbReference>
<evidence type="ECO:0000259" key="2">
    <source>
        <dbReference type="PROSITE" id="PS50157"/>
    </source>
</evidence>
<reference evidence="3 4" key="1">
    <citation type="submission" date="2020-04" db="EMBL/GenBank/DDBJ databases">
        <authorList>
            <person name="Alioto T."/>
            <person name="Alioto T."/>
            <person name="Gomez Garrido J."/>
        </authorList>
    </citation>
    <scope>NUCLEOTIDE SEQUENCE [LARGE SCALE GENOMIC DNA]</scope>
</reference>
<feature type="domain" description="C2H2-type" evidence="2">
    <location>
        <begin position="34"/>
        <end position="57"/>
    </location>
</feature>
<dbReference type="PROSITE" id="PS50157">
    <property type="entry name" value="ZINC_FINGER_C2H2_2"/>
    <property type="match status" value="1"/>
</dbReference>
<dbReference type="InterPro" id="IPR013087">
    <property type="entry name" value="Znf_C2H2_type"/>
</dbReference>
<keyword evidence="1" id="KW-0862">Zinc</keyword>
<evidence type="ECO:0000313" key="4">
    <source>
        <dbReference type="Proteomes" id="UP000494165"/>
    </source>
</evidence>
<dbReference type="AlphaFoldDB" id="A0A8S1DPU7"/>
<evidence type="ECO:0000313" key="3">
    <source>
        <dbReference type="EMBL" id="CAB3384085.1"/>
    </source>
</evidence>
<comment type="caution">
    <text evidence="3">The sequence shown here is derived from an EMBL/GenBank/DDBJ whole genome shotgun (WGS) entry which is preliminary data.</text>
</comment>
<dbReference type="InterPro" id="IPR036236">
    <property type="entry name" value="Znf_C2H2_sf"/>
</dbReference>
<accession>A0A8S1DPU7</accession>